<sequence length="57" mass="6513">MHAENVQRLGKVQFIKGSLRGLIRIASDERLAMLSYLLEMAYHEAVKAEADLQARRN</sequence>
<keyword evidence="2" id="KW-1185">Reference proteome</keyword>
<proteinExistence type="predicted"/>
<evidence type="ECO:0000313" key="1">
    <source>
        <dbReference type="EMBL" id="SOE18570.1"/>
    </source>
</evidence>
<dbReference type="RefSeq" id="WP_179759106.1">
    <property type="nucleotide sequence ID" value="NZ_OCPC01000006.1"/>
</dbReference>
<organism evidence="1 2">
    <name type="scientific">Hoeflea halophila</name>
    <dbReference type="NCBI Taxonomy" id="714899"/>
    <lineage>
        <taxon>Bacteria</taxon>
        <taxon>Pseudomonadati</taxon>
        <taxon>Pseudomonadota</taxon>
        <taxon>Alphaproteobacteria</taxon>
        <taxon>Hyphomicrobiales</taxon>
        <taxon>Rhizobiaceae</taxon>
        <taxon>Hoeflea</taxon>
    </lineage>
</organism>
<protein>
    <submittedName>
        <fullName evidence="1">Uncharacterized protein</fullName>
    </submittedName>
</protein>
<accession>A0A286IEN0</accession>
<dbReference type="EMBL" id="OCPC01000006">
    <property type="protein sequence ID" value="SOE18570.1"/>
    <property type="molecule type" value="Genomic_DNA"/>
</dbReference>
<evidence type="ECO:0000313" key="2">
    <source>
        <dbReference type="Proteomes" id="UP000219465"/>
    </source>
</evidence>
<dbReference type="Proteomes" id="UP000219465">
    <property type="component" value="Unassembled WGS sequence"/>
</dbReference>
<dbReference type="AlphaFoldDB" id="A0A286IEN0"/>
<reference evidence="2" key="1">
    <citation type="submission" date="2017-08" db="EMBL/GenBank/DDBJ databases">
        <authorList>
            <person name="Varghese N."/>
            <person name="Submissions S."/>
        </authorList>
    </citation>
    <scope>NUCLEOTIDE SEQUENCE [LARGE SCALE GENOMIC DNA]</scope>
    <source>
        <strain evidence="2">KCTC 23107</strain>
    </source>
</reference>
<gene>
    <name evidence="1" type="ORF">SAMN05877838_3499</name>
</gene>
<name>A0A286IEN0_9HYPH</name>